<dbReference type="AlphaFoldDB" id="A0A0L8N255"/>
<protein>
    <submittedName>
        <fullName evidence="1">Uncharacterized protein</fullName>
    </submittedName>
</protein>
<reference evidence="2" key="1">
    <citation type="submission" date="2015-07" db="EMBL/GenBank/DDBJ databases">
        <authorList>
            <consortium name="Consortium for Microbial Forensics and Genomics (microFORGE)"/>
            <person name="Knight B.M."/>
            <person name="Roberts D.P."/>
            <person name="Lin D."/>
            <person name="Hari K."/>
            <person name="Fletcher J."/>
            <person name="Melcher U."/>
            <person name="Blagden T."/>
            <person name="Winegar R.A."/>
        </authorList>
    </citation>
    <scope>NUCLEOTIDE SEQUENCE [LARGE SCALE GENOMIC DNA]</scope>
    <source>
        <strain evidence="2">NRRL B-1447</strain>
    </source>
</reference>
<name>A0A0L8N255_STRVG</name>
<dbReference type="Proteomes" id="UP000037084">
    <property type="component" value="Unassembled WGS sequence"/>
</dbReference>
<dbReference type="PATRIC" id="fig|1961.12.peg.1448"/>
<gene>
    <name evidence="1" type="ORF">ADK75_06450</name>
</gene>
<dbReference type="EMBL" id="LGUV01000036">
    <property type="protein sequence ID" value="KOG56756.1"/>
    <property type="molecule type" value="Genomic_DNA"/>
</dbReference>
<organism evidence="1 2">
    <name type="scientific">Streptomyces virginiae</name>
    <name type="common">Streptomyces cinnamonensis</name>
    <dbReference type="NCBI Taxonomy" id="1961"/>
    <lineage>
        <taxon>Bacteria</taxon>
        <taxon>Bacillati</taxon>
        <taxon>Actinomycetota</taxon>
        <taxon>Actinomycetes</taxon>
        <taxon>Kitasatosporales</taxon>
        <taxon>Streptomycetaceae</taxon>
        <taxon>Streptomyces</taxon>
    </lineage>
</organism>
<sequence>MKAGRPARVDSAEATAHACLLQETGLSAADIAEISGVAVTLVRRLLRPAGGEQPARIHRSTAEAILGIPLTSVFRRDRLLPGLLGAERAAASLQGLAERGWPTSFLAVELATSTQTLAAIRSRQRCRLSLDLDRKIQRLAAVLLASRPADHGIAAHRSRRARTAALQRARLLRPRDSDMARQPEEES</sequence>
<evidence type="ECO:0000313" key="1">
    <source>
        <dbReference type="EMBL" id="KOG56756.1"/>
    </source>
</evidence>
<evidence type="ECO:0000313" key="2">
    <source>
        <dbReference type="Proteomes" id="UP000037084"/>
    </source>
</evidence>
<comment type="caution">
    <text evidence="1">The sequence shown here is derived from an EMBL/GenBank/DDBJ whole genome shotgun (WGS) entry which is preliminary data.</text>
</comment>
<accession>A0A0L8N255</accession>
<proteinExistence type="predicted"/>